<accession>A0ABU7WHL2</accession>
<evidence type="ECO:0000259" key="1">
    <source>
        <dbReference type="PROSITE" id="PS51186"/>
    </source>
</evidence>
<dbReference type="GO" id="GO:0016746">
    <property type="term" value="F:acyltransferase activity"/>
    <property type="evidence" value="ECO:0007669"/>
    <property type="project" value="UniProtKB-KW"/>
</dbReference>
<protein>
    <submittedName>
        <fullName evidence="2">GNAT family N-acetyltransferase</fullName>
        <ecNumber evidence="2">2.3.1.-</ecNumber>
    </submittedName>
</protein>
<dbReference type="SUPFAM" id="SSF55729">
    <property type="entry name" value="Acyl-CoA N-acyltransferases (Nat)"/>
    <property type="match status" value="1"/>
</dbReference>
<dbReference type="CDD" id="cd04301">
    <property type="entry name" value="NAT_SF"/>
    <property type="match status" value="1"/>
</dbReference>
<name>A0ABU7WHL2_9GAMM</name>
<dbReference type="RefSeq" id="WP_332079075.1">
    <property type="nucleotide sequence ID" value="NZ_JAZHBM010000003.1"/>
</dbReference>
<dbReference type="Pfam" id="PF13523">
    <property type="entry name" value="Acetyltransf_8"/>
    <property type="match status" value="1"/>
</dbReference>
<gene>
    <name evidence="2" type="ORF">V3391_14110</name>
</gene>
<dbReference type="Gene3D" id="3.40.630.30">
    <property type="match status" value="1"/>
</dbReference>
<reference evidence="2 3" key="1">
    <citation type="submission" date="2024-01" db="EMBL/GenBank/DDBJ databases">
        <title>Novel species of the genus Luteimonas isolated from rivers.</title>
        <authorList>
            <person name="Lu H."/>
        </authorList>
    </citation>
    <scope>NUCLEOTIDE SEQUENCE [LARGE SCALE GENOMIC DNA]</scope>
    <source>
        <strain evidence="2 3">SMYT11W</strain>
    </source>
</reference>
<comment type="caution">
    <text evidence="2">The sequence shown here is derived from an EMBL/GenBank/DDBJ whole genome shotgun (WGS) entry which is preliminary data.</text>
</comment>
<sequence length="175" mass="19668">MATLQLREATIDDLALLRRWDEAPQVVDADPNDDWAWETELLRRPDWRSQLIAEVDGRPIGFMEIADPVRADDAYWADWLAAHPDHPARVSRAIDIWIGEADALGQGHGTRMLEAALVRVFAVPGVAGVLLDPLASNMRARALYARLGFVDLGPWRFGDDDCRVLWLSGADWSQR</sequence>
<dbReference type="InterPro" id="IPR000182">
    <property type="entry name" value="GNAT_dom"/>
</dbReference>
<keyword evidence="2" id="KW-0012">Acyltransferase</keyword>
<evidence type="ECO:0000313" key="2">
    <source>
        <dbReference type="EMBL" id="MEF3083343.1"/>
    </source>
</evidence>
<dbReference type="InterPro" id="IPR016181">
    <property type="entry name" value="Acyl_CoA_acyltransferase"/>
</dbReference>
<dbReference type="Proteomes" id="UP001358324">
    <property type="component" value="Unassembled WGS sequence"/>
</dbReference>
<keyword evidence="2" id="KW-0808">Transferase</keyword>
<keyword evidence="3" id="KW-1185">Reference proteome</keyword>
<dbReference type="EMBL" id="JAZHBM010000003">
    <property type="protein sequence ID" value="MEF3083343.1"/>
    <property type="molecule type" value="Genomic_DNA"/>
</dbReference>
<evidence type="ECO:0000313" key="3">
    <source>
        <dbReference type="Proteomes" id="UP001358324"/>
    </source>
</evidence>
<organism evidence="2 3">
    <name type="scientific">Luteimonas flava</name>
    <dbReference type="NCBI Taxonomy" id="3115822"/>
    <lineage>
        <taxon>Bacteria</taxon>
        <taxon>Pseudomonadati</taxon>
        <taxon>Pseudomonadota</taxon>
        <taxon>Gammaproteobacteria</taxon>
        <taxon>Lysobacterales</taxon>
        <taxon>Lysobacteraceae</taxon>
        <taxon>Luteimonas</taxon>
    </lineage>
</organism>
<dbReference type="PROSITE" id="PS51186">
    <property type="entry name" value="GNAT"/>
    <property type="match status" value="1"/>
</dbReference>
<feature type="domain" description="N-acetyltransferase" evidence="1">
    <location>
        <begin position="4"/>
        <end position="171"/>
    </location>
</feature>
<dbReference type="EC" id="2.3.1.-" evidence="2"/>
<proteinExistence type="predicted"/>